<proteinExistence type="predicted"/>
<evidence type="ECO:0000313" key="1">
    <source>
        <dbReference type="EMBL" id="TGO04082.1"/>
    </source>
</evidence>
<evidence type="ECO:0000313" key="2">
    <source>
        <dbReference type="Proteomes" id="UP000297318"/>
    </source>
</evidence>
<sequence>MAPVVSFAEVSSGTLVVNAHVPVVETGGTCVLTATRGTNEVFRTVSSFADATTTLCDPFSLPLPSPSRGTWTVQIAYSSPQSTGSTSVEVTAP</sequence>
<gene>
    <name evidence="1" type="ORF">SERN_2673</name>
</gene>
<keyword evidence="2" id="KW-1185">Reference proteome</keyword>
<dbReference type="AlphaFoldDB" id="A0A4Z1E0C0"/>
<accession>A0A4Z1E0C0</accession>
<reference evidence="1 2" key="1">
    <citation type="submission" date="2018-11" db="EMBL/GenBank/DDBJ databases">
        <title>Complete genome sequencing of the Actinobacteria Serinibacter sp. K3-2.</title>
        <authorList>
            <person name="Rakitin A.L."/>
            <person name="Beletsky A.V."/>
            <person name="Mardanov A.V."/>
            <person name="Ravin N.V."/>
            <person name="Gromova A.S."/>
            <person name="Filippova S.N."/>
            <person name="Gal'Chenko V.F."/>
        </authorList>
    </citation>
    <scope>NUCLEOTIDE SEQUENCE [LARGE SCALE GENOMIC DNA]</scope>
    <source>
        <strain evidence="1 2">K3-2</strain>
    </source>
</reference>
<name>A0A4Z1E0C0_9MICO</name>
<organism evidence="1 2">
    <name type="scientific">Serinibacter arcticus</name>
    <dbReference type="NCBI Taxonomy" id="1655435"/>
    <lineage>
        <taxon>Bacteria</taxon>
        <taxon>Bacillati</taxon>
        <taxon>Actinomycetota</taxon>
        <taxon>Actinomycetes</taxon>
        <taxon>Micrococcales</taxon>
        <taxon>Beutenbergiaceae</taxon>
        <taxon>Serinibacter</taxon>
    </lineage>
</organism>
<protein>
    <submittedName>
        <fullName evidence="1">Uncharacterized protein</fullName>
    </submittedName>
</protein>
<dbReference type="Proteomes" id="UP000297318">
    <property type="component" value="Unassembled WGS sequence"/>
</dbReference>
<comment type="caution">
    <text evidence="1">The sequence shown here is derived from an EMBL/GenBank/DDBJ whole genome shotgun (WGS) entry which is preliminary data.</text>
</comment>
<dbReference type="EMBL" id="RHPJ01000004">
    <property type="protein sequence ID" value="TGO04082.1"/>
    <property type="molecule type" value="Genomic_DNA"/>
</dbReference>